<evidence type="ECO:0000256" key="3">
    <source>
        <dbReference type="ARBA" id="ARBA00022692"/>
    </source>
</evidence>
<evidence type="ECO:0000313" key="7">
    <source>
        <dbReference type="EMBL" id="RKG30393.1"/>
    </source>
</evidence>
<keyword evidence="5 6" id="KW-0472">Membrane</keyword>
<dbReference type="AlphaFoldDB" id="A0A3A8EPS4"/>
<protein>
    <submittedName>
        <fullName evidence="7">CidA/LrgA family protein</fullName>
    </submittedName>
</protein>
<evidence type="ECO:0000256" key="1">
    <source>
        <dbReference type="ARBA" id="ARBA00004651"/>
    </source>
</evidence>
<evidence type="ECO:0000256" key="6">
    <source>
        <dbReference type="SAM" id="Phobius"/>
    </source>
</evidence>
<dbReference type="EMBL" id="RAXU01000033">
    <property type="protein sequence ID" value="RKG30393.1"/>
    <property type="molecule type" value="Genomic_DNA"/>
</dbReference>
<feature type="transmembrane region" description="Helical" evidence="6">
    <location>
        <begin position="35"/>
        <end position="56"/>
    </location>
</feature>
<comment type="subcellular location">
    <subcellularLocation>
        <location evidence="1">Cell membrane</location>
        <topology evidence="1">Multi-pass membrane protein</topology>
    </subcellularLocation>
</comment>
<keyword evidence="4 6" id="KW-1133">Transmembrane helix</keyword>
<dbReference type="PANTHER" id="PTHR33931:SF2">
    <property type="entry name" value="HOLIN-LIKE PROTEIN CIDA"/>
    <property type="match status" value="1"/>
</dbReference>
<evidence type="ECO:0000256" key="4">
    <source>
        <dbReference type="ARBA" id="ARBA00022989"/>
    </source>
</evidence>
<feature type="transmembrane region" description="Helical" evidence="6">
    <location>
        <begin position="98"/>
        <end position="120"/>
    </location>
</feature>
<evidence type="ECO:0000313" key="8">
    <source>
        <dbReference type="Proteomes" id="UP000269001"/>
    </source>
</evidence>
<dbReference type="PANTHER" id="PTHR33931">
    <property type="entry name" value="HOLIN-LIKE PROTEIN CIDA-RELATED"/>
    <property type="match status" value="1"/>
</dbReference>
<dbReference type="InterPro" id="IPR005538">
    <property type="entry name" value="LrgA/CidA"/>
</dbReference>
<accession>A0A3A8EPS4</accession>
<dbReference type="RefSeq" id="WP_120371388.1">
    <property type="nucleotide sequence ID" value="NZ_RAXU01000033.1"/>
</dbReference>
<reference evidence="7 8" key="1">
    <citation type="submission" date="2018-09" db="EMBL/GenBank/DDBJ databases">
        <title>The draft genome of Acinetobacter spp. strains.</title>
        <authorList>
            <person name="Qin J."/>
            <person name="Feng Y."/>
            <person name="Zong Z."/>
        </authorList>
    </citation>
    <scope>NUCLEOTIDE SEQUENCE [LARGE SCALE GENOMIC DNA]</scope>
    <source>
        <strain evidence="7 8">WCHAc060096</strain>
    </source>
</reference>
<organism evidence="7 8">
    <name type="scientific">Acinetobacter guerrae</name>
    <dbReference type="NCBI Taxonomy" id="1843371"/>
    <lineage>
        <taxon>Bacteria</taxon>
        <taxon>Pseudomonadati</taxon>
        <taxon>Pseudomonadota</taxon>
        <taxon>Gammaproteobacteria</taxon>
        <taxon>Moraxellales</taxon>
        <taxon>Moraxellaceae</taxon>
        <taxon>Acinetobacter</taxon>
    </lineage>
</organism>
<gene>
    <name evidence="7" type="ORF">D7V21_16000</name>
</gene>
<name>A0A3A8EPS4_9GAMM</name>
<dbReference type="Proteomes" id="UP000269001">
    <property type="component" value="Unassembled WGS sequence"/>
</dbReference>
<dbReference type="GO" id="GO:0005886">
    <property type="term" value="C:plasma membrane"/>
    <property type="evidence" value="ECO:0007669"/>
    <property type="project" value="UniProtKB-SubCell"/>
</dbReference>
<evidence type="ECO:0000256" key="5">
    <source>
        <dbReference type="ARBA" id="ARBA00023136"/>
    </source>
</evidence>
<keyword evidence="3 6" id="KW-0812">Transmembrane</keyword>
<sequence length="144" mass="15766">MSHSGLAYSAKVIVQIGLLLAFWWIGSILQHGLNLPISAGVIGLFLVLVGLSSGVFKLQWIKAGSDFMLAELVLFFIPCVVGLINYKSLFITEGWQLVSAVVIGTVCVMVATAYTVHLCFKLESRLKQHHQNKAKSMQQHGVKP</sequence>
<feature type="transmembrane region" description="Helical" evidence="6">
    <location>
        <begin position="12"/>
        <end position="29"/>
    </location>
</feature>
<evidence type="ECO:0000256" key="2">
    <source>
        <dbReference type="ARBA" id="ARBA00022475"/>
    </source>
</evidence>
<feature type="transmembrane region" description="Helical" evidence="6">
    <location>
        <begin position="68"/>
        <end position="86"/>
    </location>
</feature>
<proteinExistence type="predicted"/>
<comment type="caution">
    <text evidence="7">The sequence shown here is derived from an EMBL/GenBank/DDBJ whole genome shotgun (WGS) entry which is preliminary data.</text>
</comment>
<keyword evidence="8" id="KW-1185">Reference proteome</keyword>
<keyword evidence="2" id="KW-1003">Cell membrane</keyword>
<dbReference type="Pfam" id="PF03788">
    <property type="entry name" value="LrgA"/>
    <property type="match status" value="1"/>
</dbReference>